<feature type="compositionally biased region" description="Low complexity" evidence="1">
    <location>
        <begin position="882"/>
        <end position="894"/>
    </location>
</feature>
<organism evidence="2 3">
    <name type="scientific">Diaphorina citri</name>
    <name type="common">Asian citrus psyllid</name>
    <dbReference type="NCBI Taxonomy" id="121845"/>
    <lineage>
        <taxon>Eukaryota</taxon>
        <taxon>Metazoa</taxon>
        <taxon>Ecdysozoa</taxon>
        <taxon>Arthropoda</taxon>
        <taxon>Hexapoda</taxon>
        <taxon>Insecta</taxon>
        <taxon>Pterygota</taxon>
        <taxon>Neoptera</taxon>
        <taxon>Paraneoptera</taxon>
        <taxon>Hemiptera</taxon>
        <taxon>Sternorrhyncha</taxon>
        <taxon>Psylloidea</taxon>
        <taxon>Psyllidae</taxon>
        <taxon>Diaphorininae</taxon>
        <taxon>Diaphorina</taxon>
    </lineage>
</organism>
<feature type="compositionally biased region" description="Pro residues" evidence="1">
    <location>
        <begin position="295"/>
        <end position="310"/>
    </location>
</feature>
<feature type="region of interest" description="Disordered" evidence="1">
    <location>
        <begin position="741"/>
        <end position="813"/>
    </location>
</feature>
<feature type="compositionally biased region" description="Low complexity" evidence="1">
    <location>
        <begin position="658"/>
        <end position="669"/>
    </location>
</feature>
<feature type="region of interest" description="Disordered" evidence="1">
    <location>
        <begin position="184"/>
        <end position="242"/>
    </location>
</feature>
<evidence type="ECO:0000256" key="1">
    <source>
        <dbReference type="SAM" id="MobiDB-lite"/>
    </source>
</evidence>
<evidence type="ECO:0000313" key="2">
    <source>
        <dbReference type="Proteomes" id="UP000079169"/>
    </source>
</evidence>
<evidence type="ECO:0000313" key="3">
    <source>
        <dbReference type="RefSeq" id="XP_017303423.2"/>
    </source>
</evidence>
<dbReference type="RefSeq" id="XP_017303423.2">
    <property type="nucleotide sequence ID" value="XM_017447934.2"/>
</dbReference>
<feature type="compositionally biased region" description="Low complexity" evidence="1">
    <location>
        <begin position="498"/>
        <end position="507"/>
    </location>
</feature>
<protein>
    <submittedName>
        <fullName evidence="3">Neurogenic protein mastermind-like</fullName>
    </submittedName>
</protein>
<feature type="non-terminal residue" evidence="3">
    <location>
        <position position="1"/>
    </location>
</feature>
<proteinExistence type="predicted"/>
<name>A0A1S4EMM0_DIACI</name>
<feature type="region of interest" description="Disordered" evidence="1">
    <location>
        <begin position="930"/>
        <end position="962"/>
    </location>
</feature>
<feature type="compositionally biased region" description="Gly residues" evidence="1">
    <location>
        <begin position="100"/>
        <end position="109"/>
    </location>
</feature>
<dbReference type="AlphaFoldDB" id="A0A1S4EMM0"/>
<feature type="compositionally biased region" description="Low complexity" evidence="1">
    <location>
        <begin position="741"/>
        <end position="753"/>
    </location>
</feature>
<feature type="region of interest" description="Disordered" evidence="1">
    <location>
        <begin position="644"/>
        <end position="702"/>
    </location>
</feature>
<feature type="compositionally biased region" description="Pro residues" evidence="1">
    <location>
        <begin position="29"/>
        <end position="43"/>
    </location>
</feature>
<feature type="region of interest" description="Disordered" evidence="1">
    <location>
        <begin position="281"/>
        <end position="353"/>
    </location>
</feature>
<dbReference type="KEGG" id="dci:108253618"/>
<feature type="compositionally biased region" description="Low complexity" evidence="1">
    <location>
        <begin position="198"/>
        <end position="209"/>
    </location>
</feature>
<dbReference type="STRING" id="121845.A0A1S4EMM0"/>
<feature type="compositionally biased region" description="Pro residues" evidence="1">
    <location>
        <begin position="755"/>
        <end position="770"/>
    </location>
</feature>
<feature type="compositionally biased region" description="Low complexity" evidence="1">
    <location>
        <begin position="930"/>
        <end position="947"/>
    </location>
</feature>
<feature type="region of interest" description="Disordered" evidence="1">
    <location>
        <begin position="540"/>
        <end position="569"/>
    </location>
</feature>
<feature type="compositionally biased region" description="Low complexity" evidence="1">
    <location>
        <begin position="281"/>
        <end position="293"/>
    </location>
</feature>
<sequence>LIGIVFFSLFQKYGTKRHSEDVDGDAFNDPPPTKTVPPPPPPSSQADGPRFSVEIVQQLEFVGSTSNCCTINTNVTVNTSIKSDTTSSSSRKGSPPDTGQGPGGGGGGNCHVGTNLIECKQEQPDNPEFVDLETCAAALEKDGASLTGLGEFLGDETNGINADAFKDLISEITDFHPEFMKDFNFDEKPSSKHQHVTNNNSLHSNHNHSPQLTHFKEEQPEPSPQQQNCKNGGVPMSQQYPAFPKSELSPAAQTLKHMAQQHQHKTQQMGINFNPIKQEVFNSNTFNGTNNSGPIPSPLPNKQSPGPPRPQMNNTPPAGFKQQYSPASPSYHHKQGPSPRPPSCPSSQASNPGSLIVNQAQSMHISSAQAQNIQEQRKLSCLILSECIKVIPHFLTYGLVYRPISTNLTRRSDLVYQKCMNCINERGKCEQNEYPERSKESCPMMRPQHNVSAGPGGNLMQSMQQQQPGQRMYLRAQRPPNITPTEALTPSAEWRHMMAQQQAQQGGPNAGYRGGPASFQQMQGKPCESLTIGSRQIFHTSIKSDTTSSSSRKGSPPDTGQGPGGGGGNCHVGTNLIECKQEQPDNPEFVDLETCAAALEKDGASLTGLGEFLGDETNGINADAFKDLISEITDFHPEFMKDFNFDEKPSSKHQHVTNNNSLHSNHNHSPQLTHFKEEQPEPSPQQQNCKNGGVPMSQQYPAFPKSELSPAAQTLKHMAQQHQHKTQQMGINFNPIKQEVFNSNTFNGTNNSGPIPSPLPNKQSPGPPRPQMNNTPPAGFKQQYSPASPSYHHKQGPSPRPPSCPSSQASNPGSLIVNQAQSMHISSAQAQNIQVSMAQNVSTDMKPNMVSVAAQQGMFYSSSQMGPGTPPTPSVSDSGFCSVSQSQSVNFSQNGMRHRTPGPQHQGPPRHPGVDPKLLQQQQHSIMRSQLLQQQQQQGPPGQQVSQPRPPPPEYKLNPLQNMMPPHLQNVLMQQQRFSTVPPHQRPRPMQQPMPPSEVHVLCEIITRSNQARMFLQNGLEIQHELNFVLMEQLSSNKTNKSQSSNYEYVLNYEPRAATSYCNPCKFQH</sequence>
<dbReference type="GeneID" id="108253618"/>
<feature type="region of interest" description="Disordered" evidence="1">
    <location>
        <begin position="861"/>
        <end position="916"/>
    </location>
</feature>
<accession>A0A1S4EMM0</accession>
<feature type="compositionally biased region" description="Polar residues" evidence="1">
    <location>
        <begin position="771"/>
        <end position="788"/>
    </location>
</feature>
<feature type="region of interest" description="Disordered" evidence="1">
    <location>
        <begin position="81"/>
        <end position="109"/>
    </location>
</feature>
<dbReference type="Proteomes" id="UP000079169">
    <property type="component" value="Unplaced"/>
</dbReference>
<feature type="compositionally biased region" description="Low complexity" evidence="1">
    <location>
        <begin position="81"/>
        <end position="99"/>
    </location>
</feature>
<feature type="region of interest" description="Disordered" evidence="1">
    <location>
        <begin position="498"/>
        <end position="526"/>
    </location>
</feature>
<feature type="compositionally biased region" description="Low complexity" evidence="1">
    <location>
        <begin position="540"/>
        <end position="560"/>
    </location>
</feature>
<feature type="region of interest" description="Disordered" evidence="1">
    <location>
        <begin position="18"/>
        <end position="49"/>
    </location>
</feature>
<reference evidence="3" key="1">
    <citation type="submission" date="2025-08" db="UniProtKB">
        <authorList>
            <consortium name="RefSeq"/>
        </authorList>
    </citation>
    <scope>IDENTIFICATION</scope>
</reference>
<gene>
    <name evidence="3" type="primary">LOC108253618</name>
</gene>
<keyword evidence="2" id="KW-1185">Reference proteome</keyword>
<feature type="compositionally biased region" description="Polar residues" evidence="1">
    <location>
        <begin position="311"/>
        <end position="328"/>
    </location>
</feature>
<dbReference type="PaxDb" id="121845-A0A1S4EMM0"/>